<sequence length="340" mass="34684">MAGAGSGGPGPDRSEGSGRAPGGSGAGLTGGLSGGEWWRVDGPWRVLGTPPGGQPPDREPGEDGVYLAEPAVHRSVPPPPLARPGRGPAPGAAAGPEVPRQSGARSIFRKRPAPAPGSGPDRPVEPAAAAAAWLIAPASPVLDEDGPVRPPTLADFPGWSEVSISYPPDDTLPPEPAADEADQDEPVGQAAPVPGRRRWRRRGAPQPVAEPGAAVGRPRGPLTGRRPSPLLLLAALVLVGGTVTGLIPVLAAGWVLTYFSQALGDLAKKFAVFGVPMVCMTGSTLWFWGRAQHRWGAPLAQGAPLTHATVAALPGVLRLAAALSAVFLLALTLRRRAAQG</sequence>
<feature type="transmembrane region" description="Helical" evidence="2">
    <location>
        <begin position="308"/>
        <end position="331"/>
    </location>
</feature>
<feature type="region of interest" description="Disordered" evidence="1">
    <location>
        <begin position="141"/>
        <end position="222"/>
    </location>
</feature>
<proteinExistence type="predicted"/>
<feature type="compositionally biased region" description="Gly residues" evidence="1">
    <location>
        <begin position="19"/>
        <end position="34"/>
    </location>
</feature>
<organism evidence="3 4">
    <name type="scientific">Kitasatospora nipponensis</name>
    <dbReference type="NCBI Taxonomy" id="258049"/>
    <lineage>
        <taxon>Bacteria</taxon>
        <taxon>Bacillati</taxon>
        <taxon>Actinomycetota</taxon>
        <taxon>Actinomycetes</taxon>
        <taxon>Kitasatosporales</taxon>
        <taxon>Streptomycetaceae</taxon>
        <taxon>Kitasatospora</taxon>
    </lineage>
</organism>
<evidence type="ECO:0000313" key="4">
    <source>
        <dbReference type="Proteomes" id="UP001500037"/>
    </source>
</evidence>
<gene>
    <name evidence="3" type="ORF">GCM10009665_30090</name>
</gene>
<feature type="transmembrane region" description="Helical" evidence="2">
    <location>
        <begin position="230"/>
        <end position="258"/>
    </location>
</feature>
<comment type="caution">
    <text evidence="3">The sequence shown here is derived from an EMBL/GenBank/DDBJ whole genome shotgun (WGS) entry which is preliminary data.</text>
</comment>
<feature type="region of interest" description="Disordered" evidence="1">
    <location>
        <begin position="1"/>
        <end position="126"/>
    </location>
</feature>
<keyword evidence="2" id="KW-1133">Transmembrane helix</keyword>
<accession>A0ABP4GTH0</accession>
<protein>
    <submittedName>
        <fullName evidence="3">Uncharacterized protein</fullName>
    </submittedName>
</protein>
<evidence type="ECO:0000313" key="3">
    <source>
        <dbReference type="EMBL" id="GAA1237972.1"/>
    </source>
</evidence>
<dbReference type="EMBL" id="BAAALF010000044">
    <property type="protein sequence ID" value="GAA1237972.1"/>
    <property type="molecule type" value="Genomic_DNA"/>
</dbReference>
<keyword evidence="2" id="KW-0472">Membrane</keyword>
<feature type="compositionally biased region" description="Low complexity" evidence="1">
    <location>
        <begin position="83"/>
        <end position="96"/>
    </location>
</feature>
<name>A0ABP4GTH0_9ACTN</name>
<dbReference type="RefSeq" id="WP_344442073.1">
    <property type="nucleotide sequence ID" value="NZ_BAAALF010000044.1"/>
</dbReference>
<keyword evidence="2" id="KW-0812">Transmembrane</keyword>
<evidence type="ECO:0000256" key="1">
    <source>
        <dbReference type="SAM" id="MobiDB-lite"/>
    </source>
</evidence>
<feature type="compositionally biased region" description="Gly residues" evidence="1">
    <location>
        <begin position="1"/>
        <end position="10"/>
    </location>
</feature>
<keyword evidence="4" id="KW-1185">Reference proteome</keyword>
<reference evidence="4" key="1">
    <citation type="journal article" date="2019" name="Int. J. Syst. Evol. Microbiol.">
        <title>The Global Catalogue of Microorganisms (GCM) 10K type strain sequencing project: providing services to taxonomists for standard genome sequencing and annotation.</title>
        <authorList>
            <consortium name="The Broad Institute Genomics Platform"/>
            <consortium name="The Broad Institute Genome Sequencing Center for Infectious Disease"/>
            <person name="Wu L."/>
            <person name="Ma J."/>
        </authorList>
    </citation>
    <scope>NUCLEOTIDE SEQUENCE [LARGE SCALE GENOMIC DNA]</scope>
    <source>
        <strain evidence="4">JCM 13004</strain>
    </source>
</reference>
<dbReference type="Proteomes" id="UP001500037">
    <property type="component" value="Unassembled WGS sequence"/>
</dbReference>
<evidence type="ECO:0000256" key="2">
    <source>
        <dbReference type="SAM" id="Phobius"/>
    </source>
</evidence>
<feature type="transmembrane region" description="Helical" evidence="2">
    <location>
        <begin position="270"/>
        <end position="288"/>
    </location>
</feature>